<name>A0ACC6PE95_9BACL</name>
<gene>
    <name evidence="1" type="ORF">WKI47_14975</name>
</gene>
<comment type="caution">
    <text evidence="1">The sequence shown here is derived from an EMBL/GenBank/DDBJ whole genome shotgun (WGS) entry which is preliminary data.</text>
</comment>
<accession>A0ACC6PE95</accession>
<keyword evidence="2" id="KW-1185">Reference proteome</keyword>
<organism evidence="1 2">
    <name type="scientific">Saccharibacillus sacchari</name>
    <dbReference type="NCBI Taxonomy" id="456493"/>
    <lineage>
        <taxon>Bacteria</taxon>
        <taxon>Bacillati</taxon>
        <taxon>Bacillota</taxon>
        <taxon>Bacilli</taxon>
        <taxon>Bacillales</taxon>
        <taxon>Paenibacillaceae</taxon>
        <taxon>Saccharibacillus</taxon>
    </lineage>
</organism>
<reference evidence="1" key="1">
    <citation type="submission" date="2024-03" db="EMBL/GenBank/DDBJ databases">
        <title>Whole genome sequecning of epiphytes from Marcgravia umbellata leaves.</title>
        <authorList>
            <person name="Kumar G."/>
            <person name="Savka M.A."/>
        </authorList>
    </citation>
    <scope>NUCLEOTIDE SEQUENCE</scope>
    <source>
        <strain evidence="1">RIT_BL5</strain>
    </source>
</reference>
<sequence>MNAEVDELLVLWRNLHEDYSPEARRIFNGQSDRFSREMLILTKACERIGLTGTGEEYFGTENDEQQIKHYPLVIKESAEEIMKRYVTFYVFWSREELVDRIARFTDLSQNLERGLILLRTLSQTSDLNLYSDEALNPLLKEVSLEQERLFTKEPTLVVAMDYSDNEYDFFEFREDAALQIQDLRDRFYTWMYDQDGIHPFRIDHKQLYQGNVVADGWYYIQGHQDFVDWVNTQIYHEPVGRKCTGTPHGPPIFELCF</sequence>
<proteinExistence type="predicted"/>
<evidence type="ECO:0000313" key="1">
    <source>
        <dbReference type="EMBL" id="MEJ8305207.1"/>
    </source>
</evidence>
<dbReference type="Proteomes" id="UP001380953">
    <property type="component" value="Unassembled WGS sequence"/>
</dbReference>
<dbReference type="EMBL" id="JBBKAR010000039">
    <property type="protein sequence ID" value="MEJ8305207.1"/>
    <property type="molecule type" value="Genomic_DNA"/>
</dbReference>
<evidence type="ECO:0000313" key="2">
    <source>
        <dbReference type="Proteomes" id="UP001380953"/>
    </source>
</evidence>
<protein>
    <submittedName>
        <fullName evidence="1">Uncharacterized protein</fullName>
    </submittedName>
</protein>